<dbReference type="Gene3D" id="2.120.10.80">
    <property type="entry name" value="Kelch-type beta propeller"/>
    <property type="match status" value="1"/>
</dbReference>
<evidence type="ECO:0000313" key="3">
    <source>
        <dbReference type="Proteomes" id="UP001158576"/>
    </source>
</evidence>
<accession>A0ABN7T754</accession>
<dbReference type="Pfam" id="PF01344">
    <property type="entry name" value="Kelch_1"/>
    <property type="match status" value="1"/>
</dbReference>
<dbReference type="InterPro" id="IPR015915">
    <property type="entry name" value="Kelch-typ_b-propeller"/>
</dbReference>
<proteinExistence type="predicted"/>
<name>A0ABN7T754_OIKDI</name>
<sequence>MGGEHWFLGGYYNNQLIAKLDLDECSIYRQQQQLSIPHTDGFSGSCAVYNDAAHLCFDDRYKAVGPKKCQTFDGENESVLPVESNAGHVSAAMAIYQEKMWVVGGCESEDLSTCHNSVEFFDGNAWTQSARFPEAMILAHIVLADENGLYTIAGWHVSQRDVYMFKNTEWKFLGKMSESTANSKYFTSGIIAPGSFAYAGENSIEKIYLNEENFSSTDIGKPEDGNDMQLEYATMILVHGPVCSS</sequence>
<evidence type="ECO:0000313" key="2">
    <source>
        <dbReference type="EMBL" id="CAG5110246.1"/>
    </source>
</evidence>
<evidence type="ECO:0000256" key="1">
    <source>
        <dbReference type="ARBA" id="ARBA00022441"/>
    </source>
</evidence>
<reference evidence="2 3" key="1">
    <citation type="submission" date="2021-04" db="EMBL/GenBank/DDBJ databases">
        <authorList>
            <person name="Bliznina A."/>
        </authorList>
    </citation>
    <scope>NUCLEOTIDE SEQUENCE [LARGE SCALE GENOMIC DNA]</scope>
</reference>
<keyword evidence="1" id="KW-0880">Kelch repeat</keyword>
<protein>
    <submittedName>
        <fullName evidence="2">Oidioi.mRNA.OKI2018_I69.chr2.g4663.t1.cds</fullName>
    </submittedName>
</protein>
<dbReference type="Proteomes" id="UP001158576">
    <property type="component" value="Chromosome 2"/>
</dbReference>
<dbReference type="SUPFAM" id="SSF117281">
    <property type="entry name" value="Kelch motif"/>
    <property type="match status" value="1"/>
</dbReference>
<organism evidence="2 3">
    <name type="scientific">Oikopleura dioica</name>
    <name type="common">Tunicate</name>
    <dbReference type="NCBI Taxonomy" id="34765"/>
    <lineage>
        <taxon>Eukaryota</taxon>
        <taxon>Metazoa</taxon>
        <taxon>Chordata</taxon>
        <taxon>Tunicata</taxon>
        <taxon>Appendicularia</taxon>
        <taxon>Copelata</taxon>
        <taxon>Oikopleuridae</taxon>
        <taxon>Oikopleura</taxon>
    </lineage>
</organism>
<dbReference type="EMBL" id="OU015567">
    <property type="protein sequence ID" value="CAG5110246.1"/>
    <property type="molecule type" value="Genomic_DNA"/>
</dbReference>
<dbReference type="InterPro" id="IPR006652">
    <property type="entry name" value="Kelch_1"/>
</dbReference>
<gene>
    <name evidence="2" type="ORF">OKIOD_LOCUS13428</name>
</gene>
<keyword evidence="3" id="KW-1185">Reference proteome</keyword>